<evidence type="ECO:0000256" key="3">
    <source>
        <dbReference type="ARBA" id="ARBA00004123"/>
    </source>
</evidence>
<name>A0A921U190_SORBI</name>
<evidence type="ECO:0000256" key="9">
    <source>
        <dbReference type="ARBA" id="ARBA00022722"/>
    </source>
</evidence>
<keyword evidence="15" id="KW-0804">Transcription</keyword>
<protein>
    <recommendedName>
        <fullName evidence="7">poly(A)-specific ribonuclease</fullName>
        <ecNumber evidence="7">3.1.13.4</ecNumber>
    </recommendedName>
</protein>
<dbReference type="Proteomes" id="UP000807115">
    <property type="component" value="Chromosome 10"/>
</dbReference>
<dbReference type="GO" id="GO:0046872">
    <property type="term" value="F:metal ion binding"/>
    <property type="evidence" value="ECO:0007669"/>
    <property type="project" value="UniProtKB-KW"/>
</dbReference>
<evidence type="ECO:0000256" key="7">
    <source>
        <dbReference type="ARBA" id="ARBA00012161"/>
    </source>
</evidence>
<dbReference type="GO" id="GO:0030014">
    <property type="term" value="C:CCR4-NOT complex"/>
    <property type="evidence" value="ECO:0007669"/>
    <property type="project" value="InterPro"/>
</dbReference>
<reference evidence="18" key="2">
    <citation type="submission" date="2020-10" db="EMBL/GenBank/DDBJ databases">
        <authorList>
            <person name="Cooper E.A."/>
            <person name="Brenton Z.W."/>
            <person name="Flinn B.S."/>
            <person name="Jenkins J."/>
            <person name="Shu S."/>
            <person name="Flowers D."/>
            <person name="Luo F."/>
            <person name="Wang Y."/>
            <person name="Xia P."/>
            <person name="Barry K."/>
            <person name="Daum C."/>
            <person name="Lipzen A."/>
            <person name="Yoshinaga Y."/>
            <person name="Schmutz J."/>
            <person name="Saski C."/>
            <person name="Vermerris W."/>
            <person name="Kresovich S."/>
        </authorList>
    </citation>
    <scope>NUCLEOTIDE SEQUENCE</scope>
</reference>
<keyword evidence="12" id="KW-0269">Exonuclease</keyword>
<keyword evidence="14" id="KW-0805">Transcription regulation</keyword>
<keyword evidence="9" id="KW-0540">Nuclease</keyword>
<evidence type="ECO:0000256" key="4">
    <source>
        <dbReference type="ARBA" id="ARBA00004496"/>
    </source>
</evidence>
<dbReference type="Gene3D" id="3.30.420.10">
    <property type="entry name" value="Ribonuclease H-like superfamily/Ribonuclease H"/>
    <property type="match status" value="2"/>
</dbReference>
<evidence type="ECO:0000256" key="15">
    <source>
        <dbReference type="ARBA" id="ARBA00023163"/>
    </source>
</evidence>
<comment type="catalytic activity">
    <reaction evidence="1">
        <text>Exonucleolytic cleavage of poly(A) to 5'-AMP.</text>
        <dbReference type="EC" id="3.1.13.4"/>
    </reaction>
</comment>
<evidence type="ECO:0000313" key="18">
    <source>
        <dbReference type="EMBL" id="KAG0514449.1"/>
    </source>
</evidence>
<dbReference type="EMBL" id="CM027689">
    <property type="protein sequence ID" value="KAG0514449.1"/>
    <property type="molecule type" value="Genomic_DNA"/>
</dbReference>
<keyword evidence="16" id="KW-0539">Nucleus</keyword>
<evidence type="ECO:0000256" key="1">
    <source>
        <dbReference type="ARBA" id="ARBA00001663"/>
    </source>
</evidence>
<evidence type="ECO:0000256" key="2">
    <source>
        <dbReference type="ARBA" id="ARBA00001968"/>
    </source>
</evidence>
<dbReference type="GO" id="GO:0004535">
    <property type="term" value="F:poly(A)-specific ribonuclease activity"/>
    <property type="evidence" value="ECO:0007669"/>
    <property type="project" value="UniProtKB-EC"/>
</dbReference>
<keyword evidence="11" id="KW-0378">Hydrolase</keyword>
<evidence type="ECO:0000256" key="17">
    <source>
        <dbReference type="ARBA" id="ARBA00025148"/>
    </source>
</evidence>
<evidence type="ECO:0000256" key="11">
    <source>
        <dbReference type="ARBA" id="ARBA00022801"/>
    </source>
</evidence>
<comment type="function">
    <text evidence="17">Ubiquitous transcription factor required for a diverse set of processes. It is a component of the CCR4 complex involved in the control of gene expression.</text>
</comment>
<dbReference type="AlphaFoldDB" id="A0A921U190"/>
<evidence type="ECO:0000256" key="8">
    <source>
        <dbReference type="ARBA" id="ARBA00022490"/>
    </source>
</evidence>
<evidence type="ECO:0000256" key="16">
    <source>
        <dbReference type="ARBA" id="ARBA00023242"/>
    </source>
</evidence>
<evidence type="ECO:0000313" key="19">
    <source>
        <dbReference type="Proteomes" id="UP000807115"/>
    </source>
</evidence>
<dbReference type="GO" id="GO:0005737">
    <property type="term" value="C:cytoplasm"/>
    <property type="evidence" value="ECO:0007669"/>
    <property type="project" value="UniProtKB-SubCell"/>
</dbReference>
<comment type="caution">
    <text evidence="18">The sequence shown here is derived from an EMBL/GenBank/DDBJ whole genome shotgun (WGS) entry which is preliminary data.</text>
</comment>
<dbReference type="InterPro" id="IPR036397">
    <property type="entry name" value="RNaseH_sf"/>
</dbReference>
<gene>
    <name evidence="18" type="ORF">BDA96_10G192400</name>
</gene>
<keyword evidence="10" id="KW-0479">Metal-binding</keyword>
<comment type="subunit">
    <text evidence="6">Component of the CCR4-NOT complex, at least composed of CRR4 and CAF1 proteins.</text>
</comment>
<keyword evidence="13" id="KW-0694">RNA-binding</keyword>
<reference evidence="18" key="1">
    <citation type="journal article" date="2019" name="BMC Genomics">
        <title>A new reference genome for Sorghum bicolor reveals high levels of sequence similarity between sweet and grain genotypes: implications for the genetics of sugar metabolism.</title>
        <authorList>
            <person name="Cooper E.A."/>
            <person name="Brenton Z.W."/>
            <person name="Flinn B.S."/>
            <person name="Jenkins J."/>
            <person name="Shu S."/>
            <person name="Flowers D."/>
            <person name="Luo F."/>
            <person name="Wang Y."/>
            <person name="Xia P."/>
            <person name="Barry K."/>
            <person name="Daum C."/>
            <person name="Lipzen A."/>
            <person name="Yoshinaga Y."/>
            <person name="Schmutz J."/>
            <person name="Saski C."/>
            <person name="Vermerris W."/>
            <person name="Kresovich S."/>
        </authorList>
    </citation>
    <scope>NUCLEOTIDE SEQUENCE</scope>
</reference>
<dbReference type="InterPro" id="IPR039637">
    <property type="entry name" value="CNOT7/CNOT8/Pop2"/>
</dbReference>
<dbReference type="Pfam" id="PF04857">
    <property type="entry name" value="CAF1"/>
    <property type="match status" value="1"/>
</dbReference>
<comment type="subcellular location">
    <subcellularLocation>
        <location evidence="4">Cytoplasm</location>
    </subcellularLocation>
    <subcellularLocation>
        <location evidence="3">Nucleus</location>
    </subcellularLocation>
</comment>
<dbReference type="EC" id="3.1.13.4" evidence="7"/>
<evidence type="ECO:0000256" key="10">
    <source>
        <dbReference type="ARBA" id="ARBA00022723"/>
    </source>
</evidence>
<evidence type="ECO:0000256" key="14">
    <source>
        <dbReference type="ARBA" id="ARBA00023015"/>
    </source>
</evidence>
<dbReference type="SUPFAM" id="SSF53098">
    <property type="entry name" value="Ribonuclease H-like"/>
    <property type="match status" value="2"/>
</dbReference>
<evidence type="ECO:0000256" key="12">
    <source>
        <dbReference type="ARBA" id="ARBA00022839"/>
    </source>
</evidence>
<proteinExistence type="inferred from homology"/>
<dbReference type="PANTHER" id="PTHR10797">
    <property type="entry name" value="CCR4-NOT TRANSCRIPTION COMPLEX SUBUNIT"/>
    <property type="match status" value="1"/>
</dbReference>
<dbReference type="GO" id="GO:0005634">
    <property type="term" value="C:nucleus"/>
    <property type="evidence" value="ECO:0007669"/>
    <property type="project" value="UniProtKB-SubCell"/>
</dbReference>
<dbReference type="InterPro" id="IPR006941">
    <property type="entry name" value="RNase_CAF1"/>
</dbReference>
<evidence type="ECO:0000256" key="5">
    <source>
        <dbReference type="ARBA" id="ARBA00008372"/>
    </source>
</evidence>
<evidence type="ECO:0000256" key="6">
    <source>
        <dbReference type="ARBA" id="ARBA00011757"/>
    </source>
</evidence>
<evidence type="ECO:0000256" key="13">
    <source>
        <dbReference type="ARBA" id="ARBA00022884"/>
    </source>
</evidence>
<organism evidence="18 19">
    <name type="scientific">Sorghum bicolor</name>
    <name type="common">Sorghum</name>
    <name type="synonym">Sorghum vulgare</name>
    <dbReference type="NCBI Taxonomy" id="4558"/>
    <lineage>
        <taxon>Eukaryota</taxon>
        <taxon>Viridiplantae</taxon>
        <taxon>Streptophyta</taxon>
        <taxon>Embryophyta</taxon>
        <taxon>Tracheophyta</taxon>
        <taxon>Spermatophyta</taxon>
        <taxon>Magnoliopsida</taxon>
        <taxon>Liliopsida</taxon>
        <taxon>Poales</taxon>
        <taxon>Poaceae</taxon>
        <taxon>PACMAD clade</taxon>
        <taxon>Panicoideae</taxon>
        <taxon>Andropogonodae</taxon>
        <taxon>Andropogoneae</taxon>
        <taxon>Sorghinae</taxon>
        <taxon>Sorghum</taxon>
    </lineage>
</organism>
<keyword evidence="8" id="KW-0963">Cytoplasm</keyword>
<comment type="similarity">
    <text evidence="5">Belongs to the CAF1 family.</text>
</comment>
<dbReference type="InterPro" id="IPR012337">
    <property type="entry name" value="RNaseH-like_sf"/>
</dbReference>
<comment type="cofactor">
    <cofactor evidence="2">
        <name>a divalent metal cation</name>
        <dbReference type="ChEBI" id="CHEBI:60240"/>
    </cofactor>
</comment>
<sequence length="310" mass="34549">MILNFGSLQFLALESPSQAVHPAGTPTSPLTSSSPPFGMAHYASLYHGGTSMPTLPPGIPVRSSVWEDNLELELRFLHSFVHNARYAAVNIHYPGVIHNGSQKHTSQTADERYSVIKTNVDALKPIQVGLAIYNDFGHIVAWEFNLRGFHPVTDPHAANSVGRRRKLCIRPARPRLLSHHRRHLSAWHTTRRYIAAALPCRRCLRGSPSAAYVRFLLSFVHNARYAAVNIHYPGVIHNGSQKHTSQTADERYSVIKANVDTLKPIQVGLAIYNDFGHIVAWEFNLRGFHPVTDPHAANSVGYLQERGLSQ</sequence>
<accession>A0A921U190</accession>
<dbReference type="GO" id="GO:0003723">
    <property type="term" value="F:RNA binding"/>
    <property type="evidence" value="ECO:0007669"/>
    <property type="project" value="UniProtKB-KW"/>
</dbReference>